<feature type="transmembrane region" description="Helical" evidence="6">
    <location>
        <begin position="581"/>
        <end position="599"/>
    </location>
</feature>
<feature type="compositionally biased region" description="Basic residues" evidence="5">
    <location>
        <begin position="1"/>
        <end position="11"/>
    </location>
</feature>
<evidence type="ECO:0000256" key="3">
    <source>
        <dbReference type="ARBA" id="ARBA00022989"/>
    </source>
</evidence>
<dbReference type="EMBL" id="KN716440">
    <property type="protein sequence ID" value="KJH44910.1"/>
    <property type="molecule type" value="Genomic_DNA"/>
</dbReference>
<comment type="subcellular location">
    <subcellularLocation>
        <location evidence="1">Membrane</location>
        <topology evidence="1">Multi-pass membrane protein</topology>
    </subcellularLocation>
</comment>
<evidence type="ECO:0000256" key="4">
    <source>
        <dbReference type="ARBA" id="ARBA00023136"/>
    </source>
</evidence>
<proteinExistence type="predicted"/>
<keyword evidence="3 6" id="KW-1133">Transmembrane helix</keyword>
<feature type="transmembrane region" description="Helical" evidence="6">
    <location>
        <begin position="249"/>
        <end position="267"/>
    </location>
</feature>
<accession>A0A0D8XJY9</accession>
<dbReference type="GO" id="GO:0005886">
    <property type="term" value="C:plasma membrane"/>
    <property type="evidence" value="ECO:0007669"/>
    <property type="project" value="TreeGrafter"/>
</dbReference>
<evidence type="ECO:0000256" key="5">
    <source>
        <dbReference type="SAM" id="MobiDB-lite"/>
    </source>
</evidence>
<feature type="region of interest" description="Disordered" evidence="5">
    <location>
        <begin position="941"/>
        <end position="983"/>
    </location>
</feature>
<dbReference type="Gene3D" id="1.20.1740.10">
    <property type="entry name" value="Amino acid/polyamine transporter I"/>
    <property type="match status" value="1"/>
</dbReference>
<feature type="compositionally biased region" description="Basic and acidic residues" evidence="5">
    <location>
        <begin position="941"/>
        <end position="953"/>
    </location>
</feature>
<dbReference type="AlphaFoldDB" id="A0A0D8XJY9"/>
<evidence type="ECO:0000256" key="1">
    <source>
        <dbReference type="ARBA" id="ARBA00004141"/>
    </source>
</evidence>
<name>A0A0D8XJY9_DICVI</name>
<evidence type="ECO:0000256" key="6">
    <source>
        <dbReference type="SAM" id="Phobius"/>
    </source>
</evidence>
<feature type="domain" description="SLC12A transporter C-terminal" evidence="8">
    <location>
        <begin position="981"/>
        <end position="1066"/>
    </location>
</feature>
<feature type="domain" description="SLC12A transporter C-terminal" evidence="8">
    <location>
        <begin position="819"/>
        <end position="887"/>
    </location>
</feature>
<evidence type="ECO:0000256" key="2">
    <source>
        <dbReference type="ARBA" id="ARBA00022692"/>
    </source>
</evidence>
<feature type="transmembrane region" description="Helical" evidence="6">
    <location>
        <begin position="548"/>
        <end position="569"/>
    </location>
</feature>
<dbReference type="GO" id="GO:0045202">
    <property type="term" value="C:synapse"/>
    <property type="evidence" value="ECO:0007669"/>
    <property type="project" value="GOC"/>
</dbReference>
<reference evidence="10" key="2">
    <citation type="journal article" date="2016" name="Sci. Rep.">
        <title>Dictyocaulus viviparus genome, variome and transcriptome elucidate lungworm biology and support future intervention.</title>
        <authorList>
            <person name="McNulty S.N."/>
            <person name="Strube C."/>
            <person name="Rosa B.A."/>
            <person name="Martin J.C."/>
            <person name="Tyagi R."/>
            <person name="Choi Y.J."/>
            <person name="Wang Q."/>
            <person name="Hallsworth Pepin K."/>
            <person name="Zhang X."/>
            <person name="Ozersky P."/>
            <person name="Wilson R.K."/>
            <person name="Sternberg P.W."/>
            <person name="Gasser R.B."/>
            <person name="Mitreva M."/>
        </authorList>
    </citation>
    <scope>NUCLEOTIDE SEQUENCE [LARGE SCALE GENOMIC DNA]</scope>
    <source>
        <strain evidence="10">HannoverDv2000</strain>
    </source>
</reference>
<feature type="region of interest" description="Disordered" evidence="5">
    <location>
        <begin position="1"/>
        <end position="23"/>
    </location>
</feature>
<feature type="domain" description="Amino acid permease/ SLC12A" evidence="7">
    <location>
        <begin position="120"/>
        <end position="311"/>
    </location>
</feature>
<gene>
    <name evidence="9" type="ORF">DICVIV_09063</name>
</gene>
<feature type="transmembrane region" description="Helical" evidence="6">
    <location>
        <begin position="114"/>
        <end position="139"/>
    </location>
</feature>
<sequence>MLNGANKRRGPSLRESDDSELLTSTTAATCNKKNGSRFTLNVDLSPTHPNESALSRQNSHKELFAWGGKDAGNHNLALFEEPSMPFFSSYLKAHTTPGPLERMQSENKKKKADLGVMLGVYLPTIQHILGVTMFIRLFWVVGIAGLGQTFLLLFLCCLCTFLTCISISAVATNGVVESGGAYFMISRNLGPEFGSAVGLLFYLANTVATSMYLVGGVEILLLYIFPGLTIGGPEVHSQTDTFGMMTNNLRFYSTLLLMLEFLIVAMGVKFVQMLAPVSLLCVILSILACYAGGIEKTLNPNAGQRVCMYGDHLLQSKFVIPRGNGSIFDMCEYCSLNNTFLMENLCPRGNCSSDALSIPITCINGFPGFKSNAFMGKNYWITFCFFVTVTLLFCFSYFVFLIFEIISGRSDLKNPQQSIPKGTIAATLTTSFIYFSLAFVFGATIDGSVLRDKNGQSMAGSMVVAALSWPSAWVLLIGSFLSTFGAALQCLCSAPRLLQSIAKDDVIPILRPFKKVTKNNEPFLGLIITTVIAELAILMGAMDSIAAVVDFFFLMCYAFVNIICTLHSLLGAPNWRPRFKYYHWFLSLLGAALCFFIMFSTHWDYALVSIFLCLLIYKYVEWKGAKKEWGDGIRGLALTTAQYSLMKIEDKEPHPKNWRPQLLLIFSMPWTRELVDVRYLNLLNLASQLKAGRGLTVVTSFIRGSVTSHDDRKRAEQIKSRMDFDMNQLRLRGFAKTLVHEEDQITGSMSTLIQSVGLGGLKPNTMLISWPVHERGLSESSDSEYNTFTDKLHAACAMDMCLLVAKGIIDFPSSVFKLSGFIDVYWIVQDGGLCLLIAYLLKQHKVWRGCKLRIIAIAQENDNNLKMQSELQKYVYQLRIDAKILIVELADPEISKNAFERTLLMEERTMVLRQIQETRSGLNTLHSRVISPLVTAEQREKAALVRKEDEGDGKSIAGNEGSGESDEKSPDEESALDDQKKEKTMKEKLRALDRTKVHKMHTAVRLNELIIEHSLNSQLVLLNLPKPPRGKDGIDDYIHYLEVLSDKISRVIFVRGTGNEVITTHS</sequence>
<evidence type="ECO:0000313" key="9">
    <source>
        <dbReference type="EMBL" id="KJH44910.1"/>
    </source>
</evidence>
<feature type="domain" description="Amino acid permease/ SLC12A" evidence="7">
    <location>
        <begin position="368"/>
        <end position="663"/>
    </location>
</feature>
<dbReference type="GO" id="GO:0006884">
    <property type="term" value="P:cell volume homeostasis"/>
    <property type="evidence" value="ECO:0007669"/>
    <property type="project" value="TreeGrafter"/>
</dbReference>
<feature type="transmembrane region" description="Helical" evidence="6">
    <location>
        <begin position="197"/>
        <end position="225"/>
    </location>
</feature>
<organism evidence="9 10">
    <name type="scientific">Dictyocaulus viviparus</name>
    <name type="common">Bovine lungworm</name>
    <dbReference type="NCBI Taxonomy" id="29172"/>
    <lineage>
        <taxon>Eukaryota</taxon>
        <taxon>Metazoa</taxon>
        <taxon>Ecdysozoa</taxon>
        <taxon>Nematoda</taxon>
        <taxon>Chromadorea</taxon>
        <taxon>Rhabditida</taxon>
        <taxon>Rhabditina</taxon>
        <taxon>Rhabditomorpha</taxon>
        <taxon>Strongyloidea</taxon>
        <taxon>Metastrongylidae</taxon>
        <taxon>Dictyocaulus</taxon>
    </lineage>
</organism>
<keyword evidence="2 6" id="KW-0812">Transmembrane</keyword>
<feature type="transmembrane region" description="Helical" evidence="6">
    <location>
        <begin position="424"/>
        <end position="445"/>
    </location>
</feature>
<protein>
    <submittedName>
        <fullName evidence="9">Amino acid permease</fullName>
    </submittedName>
</protein>
<feature type="transmembrane region" description="Helical" evidence="6">
    <location>
        <begin position="523"/>
        <end position="542"/>
    </location>
</feature>
<dbReference type="GO" id="GO:0007268">
    <property type="term" value="P:chemical synaptic transmission"/>
    <property type="evidence" value="ECO:0007669"/>
    <property type="project" value="TreeGrafter"/>
</dbReference>
<feature type="transmembrane region" description="Helical" evidence="6">
    <location>
        <begin position="465"/>
        <end position="488"/>
    </location>
</feature>
<reference evidence="9 10" key="1">
    <citation type="submission" date="2013-11" db="EMBL/GenBank/DDBJ databases">
        <title>Draft genome of the bovine lungworm Dictyocaulus viviparus.</title>
        <authorList>
            <person name="Mitreva M."/>
        </authorList>
    </citation>
    <scope>NUCLEOTIDE SEQUENCE [LARGE SCALE GENOMIC DNA]</scope>
    <source>
        <strain evidence="9 10">HannoverDv2000</strain>
    </source>
</reference>
<dbReference type="GO" id="GO:1990573">
    <property type="term" value="P:potassium ion import across plasma membrane"/>
    <property type="evidence" value="ECO:0007669"/>
    <property type="project" value="TreeGrafter"/>
</dbReference>
<dbReference type="Pfam" id="PF00324">
    <property type="entry name" value="AA_permease"/>
    <property type="match status" value="2"/>
</dbReference>
<dbReference type="PANTHER" id="PTHR11827:SF53">
    <property type="entry name" value="K+_CL-COTRANSPORTER"/>
    <property type="match status" value="1"/>
</dbReference>
<keyword evidence="4 6" id="KW-0472">Membrane</keyword>
<feature type="transmembrane region" description="Helical" evidence="6">
    <location>
        <begin position="379"/>
        <end position="403"/>
    </location>
</feature>
<dbReference type="STRING" id="29172.A0A0D8XJY9"/>
<dbReference type="InterPro" id="IPR018491">
    <property type="entry name" value="SLC12_C"/>
</dbReference>
<dbReference type="PANTHER" id="PTHR11827">
    <property type="entry name" value="SOLUTE CARRIER FAMILY 12, CATION COTRANSPORTERS"/>
    <property type="match status" value="1"/>
</dbReference>
<keyword evidence="10" id="KW-1185">Reference proteome</keyword>
<dbReference type="GO" id="GO:0055064">
    <property type="term" value="P:chloride ion homeostasis"/>
    <property type="evidence" value="ECO:0007669"/>
    <property type="project" value="TreeGrafter"/>
</dbReference>
<dbReference type="Pfam" id="PF03522">
    <property type="entry name" value="SLC12"/>
    <property type="match status" value="3"/>
</dbReference>
<feature type="transmembrane region" description="Helical" evidence="6">
    <location>
        <begin position="274"/>
        <end position="293"/>
    </location>
</feature>
<feature type="transmembrane region" description="Helical" evidence="6">
    <location>
        <begin position="151"/>
        <end position="176"/>
    </location>
</feature>
<evidence type="ECO:0000313" key="10">
    <source>
        <dbReference type="Proteomes" id="UP000053766"/>
    </source>
</evidence>
<dbReference type="GO" id="GO:0015379">
    <property type="term" value="F:potassium:chloride symporter activity"/>
    <property type="evidence" value="ECO:0007669"/>
    <property type="project" value="TreeGrafter"/>
</dbReference>
<dbReference type="InterPro" id="IPR004842">
    <property type="entry name" value="SLC12A_fam"/>
</dbReference>
<dbReference type="OrthoDB" id="2020542at2759"/>
<dbReference type="Proteomes" id="UP000053766">
    <property type="component" value="Unassembled WGS sequence"/>
</dbReference>
<evidence type="ECO:0000259" key="8">
    <source>
        <dbReference type="Pfam" id="PF03522"/>
    </source>
</evidence>
<dbReference type="GO" id="GO:0055075">
    <property type="term" value="P:potassium ion homeostasis"/>
    <property type="evidence" value="ECO:0007669"/>
    <property type="project" value="TreeGrafter"/>
</dbReference>
<feature type="domain" description="SLC12A transporter C-terminal" evidence="8">
    <location>
        <begin position="682"/>
        <end position="804"/>
    </location>
</feature>
<evidence type="ECO:0000259" key="7">
    <source>
        <dbReference type="Pfam" id="PF00324"/>
    </source>
</evidence>
<dbReference type="InterPro" id="IPR004841">
    <property type="entry name" value="AA-permease/SLC12A_dom"/>
</dbReference>